<accession>A0A9W9GC48</accession>
<evidence type="ECO:0000313" key="1">
    <source>
        <dbReference type="EMBL" id="KAJ5116066.1"/>
    </source>
</evidence>
<dbReference type="Proteomes" id="UP001149165">
    <property type="component" value="Unassembled WGS sequence"/>
</dbReference>
<comment type="caution">
    <text evidence="1">The sequence shown here is derived from an EMBL/GenBank/DDBJ whole genome shotgun (WGS) entry which is preliminary data.</text>
</comment>
<name>A0A9W9GC48_9EURO</name>
<gene>
    <name evidence="1" type="ORF">N7456_000414</name>
</gene>
<keyword evidence="2" id="KW-1185">Reference proteome</keyword>
<proteinExistence type="predicted"/>
<organism evidence="1 2">
    <name type="scientific">Penicillium angulare</name>
    <dbReference type="NCBI Taxonomy" id="116970"/>
    <lineage>
        <taxon>Eukaryota</taxon>
        <taxon>Fungi</taxon>
        <taxon>Dikarya</taxon>
        <taxon>Ascomycota</taxon>
        <taxon>Pezizomycotina</taxon>
        <taxon>Eurotiomycetes</taxon>
        <taxon>Eurotiomycetidae</taxon>
        <taxon>Eurotiales</taxon>
        <taxon>Aspergillaceae</taxon>
        <taxon>Penicillium</taxon>
    </lineage>
</organism>
<protein>
    <submittedName>
        <fullName evidence="1">Uncharacterized protein</fullName>
    </submittedName>
</protein>
<dbReference type="OrthoDB" id="5125733at2759"/>
<reference evidence="1" key="2">
    <citation type="journal article" date="2023" name="IMA Fungus">
        <title>Comparative genomic study of the Penicillium genus elucidates a diverse pangenome and 15 lateral gene transfer events.</title>
        <authorList>
            <person name="Petersen C."/>
            <person name="Sorensen T."/>
            <person name="Nielsen M.R."/>
            <person name="Sondergaard T.E."/>
            <person name="Sorensen J.L."/>
            <person name="Fitzpatrick D.A."/>
            <person name="Frisvad J.C."/>
            <person name="Nielsen K.L."/>
        </authorList>
    </citation>
    <scope>NUCLEOTIDE SEQUENCE</scope>
    <source>
        <strain evidence="1">IBT 30069</strain>
    </source>
</reference>
<reference evidence="1" key="1">
    <citation type="submission" date="2022-11" db="EMBL/GenBank/DDBJ databases">
        <authorList>
            <person name="Petersen C."/>
        </authorList>
    </citation>
    <scope>NUCLEOTIDE SEQUENCE</scope>
    <source>
        <strain evidence="1">IBT 30069</strain>
    </source>
</reference>
<dbReference type="AlphaFoldDB" id="A0A9W9GC48"/>
<evidence type="ECO:0000313" key="2">
    <source>
        <dbReference type="Proteomes" id="UP001149165"/>
    </source>
</evidence>
<dbReference type="EMBL" id="JAPQKH010000001">
    <property type="protein sequence ID" value="KAJ5116066.1"/>
    <property type="molecule type" value="Genomic_DNA"/>
</dbReference>
<sequence>MSALSPSRSLVCDRCWNSFFNTEAFEKLCTLDHSQSDHEKIRVEAAATVLEIKNAVCNWCAYIRHFFRDSIMPEDKITTSLSPTAIESCIPAGNNIFYLSISCESPAGKWKAGWSLFIHACTPAEDPASAYVSARPLRADLNSDDARAQMKTWFAECKEHKRCSALSENTRLPPRVIEVNPPGRLQPRILESSNMHGVYATLAYS</sequence>